<comment type="caution">
    <text evidence="9">The sequence shown here is derived from an EMBL/GenBank/DDBJ whole genome shotgun (WGS) entry which is preliminary data.</text>
</comment>
<dbReference type="AlphaFoldDB" id="A0A1J5TC37"/>
<accession>A0A1J5TC37</accession>
<feature type="domain" description="4Fe-4S ferredoxin-type" evidence="8">
    <location>
        <begin position="251"/>
        <end position="280"/>
    </location>
</feature>
<dbReference type="PANTHER" id="PTHR30176:SF3">
    <property type="entry name" value="FERREDOXIN-TYPE PROTEIN NAPH"/>
    <property type="match status" value="1"/>
</dbReference>
<evidence type="ECO:0000313" key="9">
    <source>
        <dbReference type="EMBL" id="OIR13784.1"/>
    </source>
</evidence>
<keyword evidence="6" id="KW-0411">Iron-sulfur</keyword>
<keyword evidence="5" id="KW-0408">Iron</keyword>
<feature type="transmembrane region" description="Helical" evidence="7">
    <location>
        <begin position="25"/>
        <end position="45"/>
    </location>
</feature>
<evidence type="ECO:0000259" key="8">
    <source>
        <dbReference type="PROSITE" id="PS51379"/>
    </source>
</evidence>
<feature type="transmembrane region" description="Helical" evidence="7">
    <location>
        <begin position="133"/>
        <end position="159"/>
    </location>
</feature>
<evidence type="ECO:0000256" key="3">
    <source>
        <dbReference type="ARBA" id="ARBA00022723"/>
    </source>
</evidence>
<keyword evidence="7" id="KW-0812">Transmembrane</keyword>
<evidence type="ECO:0000256" key="5">
    <source>
        <dbReference type="ARBA" id="ARBA00023004"/>
    </source>
</evidence>
<proteinExistence type="predicted"/>
<dbReference type="GO" id="GO:0005886">
    <property type="term" value="C:plasma membrane"/>
    <property type="evidence" value="ECO:0007669"/>
    <property type="project" value="TreeGrafter"/>
</dbReference>
<feature type="transmembrane region" description="Helical" evidence="7">
    <location>
        <begin position="183"/>
        <end position="209"/>
    </location>
</feature>
<keyword evidence="1" id="KW-0813">Transport</keyword>
<dbReference type="PROSITE" id="PS51379">
    <property type="entry name" value="4FE4S_FER_2"/>
    <property type="match status" value="1"/>
</dbReference>
<keyword evidence="7" id="KW-0472">Membrane</keyword>
<dbReference type="Pfam" id="PF12801">
    <property type="entry name" value="Fer4_5"/>
    <property type="match status" value="1"/>
</dbReference>
<keyword evidence="4" id="KW-0249">Electron transport</keyword>
<evidence type="ECO:0000256" key="2">
    <source>
        <dbReference type="ARBA" id="ARBA00022485"/>
    </source>
</evidence>
<dbReference type="InterPro" id="IPR017896">
    <property type="entry name" value="4Fe4S_Fe-S-bd"/>
</dbReference>
<evidence type="ECO:0000256" key="1">
    <source>
        <dbReference type="ARBA" id="ARBA00022448"/>
    </source>
</evidence>
<dbReference type="InterPro" id="IPR051684">
    <property type="entry name" value="Electron_Trans/Redox"/>
</dbReference>
<sequence>MRGCNSIEQTGSEMEKSAYRWKRRLVQLGTLALIALIPALGFFRIDLSTASFSMLDSQIWWSNFAFVFGLALVGITVPLIIYMTLGTAWCGWACPQNLLSEWANNLTYKLLGKRASVDVNGEGLKVAAAKNKFWNWALLGLAFLAASLFLALIPFLFFFPFSEVRGFFSAGPSGQLSTFMQRLYYFTVFLIFIDIAVIRYFMCDYACLYRIGQKMFKTRDALHIAYDSSRAAECNKCNYCAASCITRIEPTHITIDDSCIDCGECIDACDRLHAKTGTTGLLSFEFGEARRDATWRDTLRTLFTRFNWPVGAFFLAGVAMMAWGIYTQQQIPAQIPLEQQLKERQLAKVCNSQCETQQQSCKGGDMGACYRAAACKCACYLEQDPGNEASGRWQQCVQQNTANARERAGHSNKAP</sequence>
<dbReference type="GO" id="GO:0051539">
    <property type="term" value="F:4 iron, 4 sulfur cluster binding"/>
    <property type="evidence" value="ECO:0007669"/>
    <property type="project" value="UniProtKB-KW"/>
</dbReference>
<organism evidence="9">
    <name type="scientific">mine drainage metagenome</name>
    <dbReference type="NCBI Taxonomy" id="410659"/>
    <lineage>
        <taxon>unclassified sequences</taxon>
        <taxon>metagenomes</taxon>
        <taxon>ecological metagenomes</taxon>
    </lineage>
</organism>
<protein>
    <submittedName>
        <fullName evidence="9">Quinol dehydrogenase membrane component</fullName>
    </submittedName>
</protein>
<dbReference type="SUPFAM" id="SSF54862">
    <property type="entry name" value="4Fe-4S ferredoxins"/>
    <property type="match status" value="1"/>
</dbReference>
<evidence type="ECO:0000256" key="6">
    <source>
        <dbReference type="ARBA" id="ARBA00023014"/>
    </source>
</evidence>
<feature type="transmembrane region" description="Helical" evidence="7">
    <location>
        <begin position="306"/>
        <end position="326"/>
    </location>
</feature>
<keyword evidence="7" id="KW-1133">Transmembrane helix</keyword>
<keyword evidence="3" id="KW-0479">Metal-binding</keyword>
<keyword evidence="2" id="KW-0004">4Fe-4S</keyword>
<evidence type="ECO:0000256" key="4">
    <source>
        <dbReference type="ARBA" id="ARBA00022982"/>
    </source>
</evidence>
<reference evidence="9" key="1">
    <citation type="submission" date="2016-10" db="EMBL/GenBank/DDBJ databases">
        <title>Sequence of Gallionella enrichment culture.</title>
        <authorList>
            <person name="Poehlein A."/>
            <person name="Muehling M."/>
            <person name="Daniel R."/>
        </authorList>
    </citation>
    <scope>NUCLEOTIDE SEQUENCE</scope>
</reference>
<feature type="transmembrane region" description="Helical" evidence="7">
    <location>
        <begin position="65"/>
        <end position="85"/>
    </location>
</feature>
<dbReference type="EMBL" id="MLJW01000013">
    <property type="protein sequence ID" value="OIR13784.1"/>
    <property type="molecule type" value="Genomic_DNA"/>
</dbReference>
<dbReference type="Pfam" id="PF13746">
    <property type="entry name" value="Fer4_18"/>
    <property type="match status" value="1"/>
</dbReference>
<dbReference type="GO" id="GO:0046872">
    <property type="term" value="F:metal ion binding"/>
    <property type="evidence" value="ECO:0007669"/>
    <property type="project" value="UniProtKB-KW"/>
</dbReference>
<evidence type="ECO:0000256" key="7">
    <source>
        <dbReference type="SAM" id="Phobius"/>
    </source>
</evidence>
<gene>
    <name evidence="9" type="ORF">GALL_49190</name>
</gene>
<name>A0A1J5TC37_9ZZZZ</name>
<dbReference type="PANTHER" id="PTHR30176">
    <property type="entry name" value="FERREDOXIN-TYPE PROTEIN NAPH"/>
    <property type="match status" value="1"/>
</dbReference>